<reference evidence="13" key="2">
    <citation type="submission" date="2023-05" db="EMBL/GenBank/DDBJ databases">
        <authorList>
            <person name="Schelkunov M.I."/>
        </authorList>
    </citation>
    <scope>NUCLEOTIDE SEQUENCE</scope>
    <source>
        <strain evidence="13">Hsosn_3</strain>
        <tissue evidence="13">Leaf</tissue>
    </source>
</reference>
<feature type="transmembrane region" description="Helical" evidence="11">
    <location>
        <begin position="6"/>
        <end position="24"/>
    </location>
</feature>
<comment type="function">
    <text evidence="8">Acts in the modification of cell walls via demethylesterification of cell wall pectin.</text>
</comment>
<dbReference type="FunFam" id="2.160.20.10:FF:000013">
    <property type="entry name" value="Pectinesterase"/>
    <property type="match status" value="1"/>
</dbReference>
<dbReference type="InterPro" id="IPR033131">
    <property type="entry name" value="Pectinesterase_Asp_AS"/>
</dbReference>
<dbReference type="SUPFAM" id="SSF51126">
    <property type="entry name" value="Pectin lyase-like"/>
    <property type="match status" value="1"/>
</dbReference>
<reference evidence="13" key="1">
    <citation type="submission" date="2023-02" db="EMBL/GenBank/DDBJ databases">
        <title>Genome of toxic invasive species Heracleum sosnowskyi carries increased number of genes despite the absence of recent whole-genome duplications.</title>
        <authorList>
            <person name="Schelkunov M."/>
            <person name="Shtratnikova V."/>
            <person name="Makarenko M."/>
            <person name="Klepikova A."/>
            <person name="Omelchenko D."/>
            <person name="Novikova G."/>
            <person name="Obukhova E."/>
            <person name="Bogdanov V."/>
            <person name="Penin A."/>
            <person name="Logacheva M."/>
        </authorList>
    </citation>
    <scope>NUCLEOTIDE SEQUENCE</scope>
    <source>
        <strain evidence="13">Hsosn_3</strain>
        <tissue evidence="13">Leaf</tissue>
    </source>
</reference>
<dbReference type="EC" id="3.1.1.11" evidence="3 10"/>
<protein>
    <recommendedName>
        <fullName evidence="3 10">Pectinesterase</fullName>
        <ecNumber evidence="3 10">3.1.1.11</ecNumber>
    </recommendedName>
</protein>
<feature type="domain" description="Pectinesterase catalytic" evidence="12">
    <location>
        <begin position="38"/>
        <end position="321"/>
    </location>
</feature>
<dbReference type="AlphaFoldDB" id="A0AAD8IBA7"/>
<dbReference type="GO" id="GO:0045490">
    <property type="term" value="P:pectin catabolic process"/>
    <property type="evidence" value="ECO:0007669"/>
    <property type="project" value="UniProtKB-UniRule"/>
</dbReference>
<comment type="caution">
    <text evidence="13">The sequence shown here is derived from an EMBL/GenBank/DDBJ whole genome shotgun (WGS) entry which is preliminary data.</text>
</comment>
<keyword evidence="11" id="KW-1133">Transmembrane helix</keyword>
<gene>
    <name evidence="13" type="ORF">POM88_028012</name>
</gene>
<dbReference type="EMBL" id="JAUIZM010000006">
    <property type="protein sequence ID" value="KAK1381268.1"/>
    <property type="molecule type" value="Genomic_DNA"/>
</dbReference>
<evidence type="ECO:0000256" key="6">
    <source>
        <dbReference type="ARBA" id="ARBA00023180"/>
    </source>
</evidence>
<evidence type="ECO:0000256" key="11">
    <source>
        <dbReference type="SAM" id="Phobius"/>
    </source>
</evidence>
<keyword evidence="4 10" id="KW-0378">Hydrolase</keyword>
<sequence length="337" mass="38136">MLPGNFFVYSLWLLIFMGITIINGEAQKFNRTRTPAIYVDRSGRAQFKTIQAAIDSVPSNNRNWVHIYVGAGIYREQVRIPRDKQFIYLSGKGKWKTSVVWNANERLDTSGTFIVQADNFVARSISFVNSYNYPWNPSVPRKPAVAAMISGDKNSFYRCGFVGLQDTLWDSSGRHYFYRTSIVGAVDFIFGAGQSIYEGCTISFNGAALKGPGYITAQARGEEKDPSGFVFKDCSVIGTGKTYLGRPWRPYARVIFYNSNLSDIVVPAGWDKWISQPVNHLTFTDRLCHGPGSYSRDRINWANQLNDDQLQQFTSISFIDKEGWIRSQPFNLQMAAH</sequence>
<evidence type="ECO:0000256" key="2">
    <source>
        <dbReference type="ARBA" id="ARBA00008891"/>
    </source>
</evidence>
<dbReference type="PANTHER" id="PTHR31321:SF76">
    <property type="entry name" value="PECTINESTERASE 10-RELATED"/>
    <property type="match status" value="1"/>
</dbReference>
<evidence type="ECO:0000256" key="8">
    <source>
        <dbReference type="ARBA" id="ARBA00057335"/>
    </source>
</evidence>
<evidence type="ECO:0000256" key="9">
    <source>
        <dbReference type="PROSITE-ProRule" id="PRU10040"/>
    </source>
</evidence>
<evidence type="ECO:0000313" key="14">
    <source>
        <dbReference type="Proteomes" id="UP001237642"/>
    </source>
</evidence>
<dbReference type="Proteomes" id="UP001237642">
    <property type="component" value="Unassembled WGS sequence"/>
</dbReference>
<comment type="pathway">
    <text evidence="1 10">Glycan metabolism; pectin degradation; 2-dehydro-3-deoxy-D-gluconate from pectin: step 1/5.</text>
</comment>
<evidence type="ECO:0000256" key="1">
    <source>
        <dbReference type="ARBA" id="ARBA00005184"/>
    </source>
</evidence>
<keyword evidence="5 10" id="KW-0063">Aspartyl esterase</keyword>
<keyword evidence="11" id="KW-0472">Membrane</keyword>
<evidence type="ECO:0000256" key="7">
    <source>
        <dbReference type="ARBA" id="ARBA00047928"/>
    </source>
</evidence>
<evidence type="ECO:0000256" key="3">
    <source>
        <dbReference type="ARBA" id="ARBA00013229"/>
    </source>
</evidence>
<comment type="similarity">
    <text evidence="2">Belongs to the pectinesterase family.</text>
</comment>
<evidence type="ECO:0000256" key="5">
    <source>
        <dbReference type="ARBA" id="ARBA00023085"/>
    </source>
</evidence>
<evidence type="ECO:0000313" key="13">
    <source>
        <dbReference type="EMBL" id="KAK1381268.1"/>
    </source>
</evidence>
<dbReference type="InterPro" id="IPR011050">
    <property type="entry name" value="Pectin_lyase_fold/virulence"/>
</dbReference>
<dbReference type="PANTHER" id="PTHR31321">
    <property type="entry name" value="ACYL-COA THIOESTER HYDROLASE YBHC-RELATED"/>
    <property type="match status" value="1"/>
</dbReference>
<dbReference type="InterPro" id="IPR000070">
    <property type="entry name" value="Pectinesterase_cat"/>
</dbReference>
<proteinExistence type="inferred from homology"/>
<keyword evidence="11" id="KW-0812">Transmembrane</keyword>
<dbReference type="GO" id="GO:0030599">
    <property type="term" value="F:pectinesterase activity"/>
    <property type="evidence" value="ECO:0007669"/>
    <property type="project" value="UniProtKB-UniRule"/>
</dbReference>
<keyword evidence="6" id="KW-0325">Glycoprotein</keyword>
<dbReference type="InterPro" id="IPR012334">
    <property type="entry name" value="Pectin_lyas_fold"/>
</dbReference>
<evidence type="ECO:0000256" key="4">
    <source>
        <dbReference type="ARBA" id="ARBA00022801"/>
    </source>
</evidence>
<evidence type="ECO:0000256" key="10">
    <source>
        <dbReference type="RuleBase" id="RU000589"/>
    </source>
</evidence>
<accession>A0AAD8IBA7</accession>
<feature type="active site" evidence="9">
    <location>
        <position position="187"/>
    </location>
</feature>
<name>A0AAD8IBA7_9APIA</name>
<keyword evidence="14" id="KW-1185">Reference proteome</keyword>
<dbReference type="GO" id="GO:0042545">
    <property type="term" value="P:cell wall modification"/>
    <property type="evidence" value="ECO:0007669"/>
    <property type="project" value="UniProtKB-UniRule"/>
</dbReference>
<organism evidence="13 14">
    <name type="scientific">Heracleum sosnowskyi</name>
    <dbReference type="NCBI Taxonomy" id="360622"/>
    <lineage>
        <taxon>Eukaryota</taxon>
        <taxon>Viridiplantae</taxon>
        <taxon>Streptophyta</taxon>
        <taxon>Embryophyta</taxon>
        <taxon>Tracheophyta</taxon>
        <taxon>Spermatophyta</taxon>
        <taxon>Magnoliopsida</taxon>
        <taxon>eudicotyledons</taxon>
        <taxon>Gunneridae</taxon>
        <taxon>Pentapetalae</taxon>
        <taxon>asterids</taxon>
        <taxon>campanulids</taxon>
        <taxon>Apiales</taxon>
        <taxon>Apiaceae</taxon>
        <taxon>Apioideae</taxon>
        <taxon>apioid superclade</taxon>
        <taxon>Tordylieae</taxon>
        <taxon>Tordyliinae</taxon>
        <taxon>Heracleum</taxon>
    </lineage>
</organism>
<dbReference type="PROSITE" id="PS00503">
    <property type="entry name" value="PECTINESTERASE_2"/>
    <property type="match status" value="1"/>
</dbReference>
<dbReference type="Gene3D" id="2.160.20.10">
    <property type="entry name" value="Single-stranded right-handed beta-helix, Pectin lyase-like"/>
    <property type="match status" value="1"/>
</dbReference>
<dbReference type="Pfam" id="PF01095">
    <property type="entry name" value="Pectinesterase"/>
    <property type="match status" value="1"/>
</dbReference>
<comment type="catalytic activity">
    <reaction evidence="7 10">
        <text>[(1-&gt;4)-alpha-D-galacturonosyl methyl ester](n) + n H2O = [(1-&gt;4)-alpha-D-galacturonosyl](n) + n methanol + n H(+)</text>
        <dbReference type="Rhea" id="RHEA:22380"/>
        <dbReference type="Rhea" id="RHEA-COMP:14570"/>
        <dbReference type="Rhea" id="RHEA-COMP:14573"/>
        <dbReference type="ChEBI" id="CHEBI:15377"/>
        <dbReference type="ChEBI" id="CHEBI:15378"/>
        <dbReference type="ChEBI" id="CHEBI:17790"/>
        <dbReference type="ChEBI" id="CHEBI:140522"/>
        <dbReference type="ChEBI" id="CHEBI:140523"/>
        <dbReference type="EC" id="3.1.1.11"/>
    </reaction>
</comment>
<evidence type="ECO:0000259" key="12">
    <source>
        <dbReference type="Pfam" id="PF01095"/>
    </source>
</evidence>